<keyword evidence="3" id="KW-1185">Reference proteome</keyword>
<name>A0ABS1S8S7_9RHOB</name>
<reference evidence="2 3" key="1">
    <citation type="submission" date="2021-01" db="EMBL/GenBank/DDBJ databases">
        <title>011410 draft genome.</title>
        <authorList>
            <person name="Lang L."/>
        </authorList>
    </citation>
    <scope>NUCLEOTIDE SEQUENCE [LARGE SCALE GENOMIC DNA]</scope>
    <source>
        <strain evidence="2 3">KCTC 42845</strain>
    </source>
</reference>
<dbReference type="Pfam" id="PF25678">
    <property type="entry name" value="DUF7946"/>
    <property type="match status" value="1"/>
</dbReference>
<evidence type="ECO:0000313" key="2">
    <source>
        <dbReference type="EMBL" id="MBL3674665.1"/>
    </source>
</evidence>
<dbReference type="Proteomes" id="UP000644749">
    <property type="component" value="Unassembled WGS sequence"/>
</dbReference>
<evidence type="ECO:0000259" key="1">
    <source>
        <dbReference type="Pfam" id="PF25678"/>
    </source>
</evidence>
<feature type="domain" description="DUF7946" evidence="1">
    <location>
        <begin position="8"/>
        <end position="173"/>
    </location>
</feature>
<dbReference type="EMBL" id="JAESHT010000012">
    <property type="protein sequence ID" value="MBL3674665.1"/>
    <property type="molecule type" value="Genomic_DNA"/>
</dbReference>
<evidence type="ECO:0000313" key="3">
    <source>
        <dbReference type="Proteomes" id="UP000644749"/>
    </source>
</evidence>
<protein>
    <recommendedName>
        <fullName evidence="1">DUF7946 domain-containing protein</fullName>
    </recommendedName>
</protein>
<gene>
    <name evidence="2" type="ORF">JL111_14340</name>
</gene>
<accession>A0ABS1S8S7</accession>
<dbReference type="RefSeq" id="WP_191311010.1">
    <property type="nucleotide sequence ID" value="NZ_BNCL01000011.1"/>
</dbReference>
<dbReference type="InterPro" id="IPR057706">
    <property type="entry name" value="DUF7946"/>
</dbReference>
<organism evidence="2 3">
    <name type="scientific">Paracoccus aerius</name>
    <dbReference type="NCBI Taxonomy" id="1915382"/>
    <lineage>
        <taxon>Bacteria</taxon>
        <taxon>Pseudomonadati</taxon>
        <taxon>Pseudomonadota</taxon>
        <taxon>Alphaproteobacteria</taxon>
        <taxon>Rhodobacterales</taxon>
        <taxon>Paracoccaceae</taxon>
        <taxon>Paracoccus</taxon>
    </lineage>
</organism>
<comment type="caution">
    <text evidence="2">The sequence shown here is derived from an EMBL/GenBank/DDBJ whole genome shotgun (WGS) entry which is preliminary data.</text>
</comment>
<proteinExistence type="predicted"/>
<sequence>MTETLIAKLDGGLARTGMVPAFAALESAEAFSQAVSVIIHYARSGEVRRKRIKDLESDLLLVGTREGSFEFIFQYADQAEHLGVFAANAVAGGVTWDLIKRVFLTATGQLRRERVEELDDKVPSGDFGALVQATEPAIRKAHNVINHGSGNITIFVNGDDNSIQLSGETKAYMNEEVFNNEVRSQRFLVTSYDGRNRTGRMFDLEAEQAFTLDLLADADRESLETIVAAAGAFALREKGKFDAKMEVVARFTSIDTMDGRAKRLKVLAVRRDYSDLGPDDDDDLLLDE</sequence>